<evidence type="ECO:0000313" key="3">
    <source>
        <dbReference type="Proteomes" id="UP000029391"/>
    </source>
</evidence>
<evidence type="ECO:0000313" key="2">
    <source>
        <dbReference type="EMBL" id="KFN48949.1"/>
    </source>
</evidence>
<dbReference type="RefSeq" id="WP_026815937.1">
    <property type="nucleotide sequence ID" value="NZ_AUFF01000001.1"/>
</dbReference>
<evidence type="ECO:0000256" key="1">
    <source>
        <dbReference type="SAM" id="SignalP"/>
    </source>
</evidence>
<dbReference type="EMBL" id="AWXU01000046">
    <property type="protein sequence ID" value="KFN48949.1"/>
    <property type="molecule type" value="Genomic_DNA"/>
</dbReference>
<dbReference type="AlphaFoldDB" id="A0A091BDU1"/>
<keyword evidence="3" id="KW-1185">Reference proteome</keyword>
<protein>
    <recommendedName>
        <fullName evidence="4">Lipocalin-like domain-containing protein</fullName>
    </recommendedName>
</protein>
<comment type="caution">
    <text evidence="2">The sequence shown here is derived from an EMBL/GenBank/DDBJ whole genome shotgun (WGS) entry which is preliminary data.</text>
</comment>
<gene>
    <name evidence="2" type="ORF">P873_01215</name>
</gene>
<feature type="chain" id="PRO_5001869694" description="Lipocalin-like domain-containing protein" evidence="1">
    <location>
        <begin position="20"/>
        <end position="196"/>
    </location>
</feature>
<dbReference type="OrthoDB" id="5983819at2"/>
<dbReference type="Proteomes" id="UP000029391">
    <property type="component" value="Unassembled WGS sequence"/>
</dbReference>
<keyword evidence="1" id="KW-0732">Signal</keyword>
<accession>A0A091BDU1</accession>
<name>A0A091BDU1_9GAMM</name>
<dbReference type="STRING" id="1121013.GCA_000426365_00403"/>
<reference evidence="2 3" key="1">
    <citation type="submission" date="2013-09" db="EMBL/GenBank/DDBJ databases">
        <title>Genome sequencing of Arenimonas composti.</title>
        <authorList>
            <person name="Chen F."/>
            <person name="Wang G."/>
        </authorList>
    </citation>
    <scope>NUCLEOTIDE SEQUENCE [LARGE SCALE GENOMIC DNA]</scope>
    <source>
        <strain evidence="2 3">TR7-09</strain>
    </source>
</reference>
<evidence type="ECO:0008006" key="4">
    <source>
        <dbReference type="Google" id="ProtNLM"/>
    </source>
</evidence>
<organism evidence="2 3">
    <name type="scientific">Arenimonas composti TR7-09 = DSM 18010</name>
    <dbReference type="NCBI Taxonomy" id="1121013"/>
    <lineage>
        <taxon>Bacteria</taxon>
        <taxon>Pseudomonadati</taxon>
        <taxon>Pseudomonadota</taxon>
        <taxon>Gammaproteobacteria</taxon>
        <taxon>Lysobacterales</taxon>
        <taxon>Lysobacteraceae</taxon>
        <taxon>Arenimonas</taxon>
    </lineage>
</organism>
<feature type="signal peptide" evidence="1">
    <location>
        <begin position="1"/>
        <end position="19"/>
    </location>
</feature>
<proteinExistence type="predicted"/>
<sequence>MNRPFFPATAVAAASLLLAACQATSFEKAPLAAEPGCDPALVGRWNSLEDDGQAGAASEIRLRIDASCLLVVDMRSEGSRRIDETRISIARHEGLAYAWFDANWPLRLGREDYRFPAGDVMLVRWRIDGEELLVWQVADKPLAHAIIDGEVAGETRFADSTLFNRLTGEANPDLLGRSGLFAAEPGRFRRDPEASR</sequence>
<dbReference type="PROSITE" id="PS51257">
    <property type="entry name" value="PROKAR_LIPOPROTEIN"/>
    <property type="match status" value="1"/>
</dbReference>